<proteinExistence type="predicted"/>
<evidence type="ECO:0000256" key="3">
    <source>
        <dbReference type="ARBA" id="ARBA00022839"/>
    </source>
</evidence>
<name>A0ABV7QC85_9PSEU</name>
<dbReference type="CDD" id="cd06127">
    <property type="entry name" value="DEDDh"/>
    <property type="match status" value="1"/>
</dbReference>
<evidence type="ECO:0000256" key="2">
    <source>
        <dbReference type="ARBA" id="ARBA00022801"/>
    </source>
</evidence>
<dbReference type="SMART" id="SM00479">
    <property type="entry name" value="EXOIII"/>
    <property type="match status" value="1"/>
</dbReference>
<evidence type="ECO:0000256" key="1">
    <source>
        <dbReference type="ARBA" id="ARBA00022722"/>
    </source>
</evidence>
<evidence type="ECO:0000259" key="4">
    <source>
        <dbReference type="SMART" id="SM00479"/>
    </source>
</evidence>
<dbReference type="PANTHER" id="PTHR30231:SF4">
    <property type="entry name" value="PROTEIN NEN2"/>
    <property type="match status" value="1"/>
</dbReference>
<dbReference type="SUPFAM" id="SSF53098">
    <property type="entry name" value="Ribonuclease H-like"/>
    <property type="match status" value="1"/>
</dbReference>
<dbReference type="NCBIfam" id="NF005927">
    <property type="entry name" value="PRK07942.1"/>
    <property type="match status" value="1"/>
</dbReference>
<sequence>MTGWHRGPMVAFDLETTSADPETARIVTASLVRIDPMQGSVDIENHLADPGVEIPAEATAIHGITTEQARAEGEYLPDVVLGVCGVLESAMDAGQPLVAYNASFDFTVLARELGRIGAPALVPFPVVDPYVIDKHVDRYRKGKRTLTASCEHYGVKLDQAHDSDSDALAAARLAWMLANRYPQIGEKSLRELHVAQFGWYREQQLGLADYFARQGKQETVNTEWPVRTGIEAVA</sequence>
<dbReference type="Proteomes" id="UP001595764">
    <property type="component" value="Unassembled WGS sequence"/>
</dbReference>
<dbReference type="EMBL" id="JBHRWI010000016">
    <property type="protein sequence ID" value="MFC3510946.1"/>
    <property type="molecule type" value="Genomic_DNA"/>
</dbReference>
<dbReference type="RefSeq" id="WP_377870022.1">
    <property type="nucleotide sequence ID" value="NZ_JBHMAY010000017.1"/>
</dbReference>
<dbReference type="GO" id="GO:0004527">
    <property type="term" value="F:exonuclease activity"/>
    <property type="evidence" value="ECO:0007669"/>
    <property type="project" value="UniProtKB-KW"/>
</dbReference>
<accession>A0ABV7QC85</accession>
<dbReference type="InterPro" id="IPR012337">
    <property type="entry name" value="RNaseH-like_sf"/>
</dbReference>
<organism evidence="5 6">
    <name type="scientific">Amycolatopsis halotolerans</name>
    <dbReference type="NCBI Taxonomy" id="330083"/>
    <lineage>
        <taxon>Bacteria</taxon>
        <taxon>Bacillati</taxon>
        <taxon>Actinomycetota</taxon>
        <taxon>Actinomycetes</taxon>
        <taxon>Pseudonocardiales</taxon>
        <taxon>Pseudonocardiaceae</taxon>
        <taxon>Amycolatopsis</taxon>
    </lineage>
</organism>
<feature type="domain" description="Exonuclease" evidence="4">
    <location>
        <begin position="8"/>
        <end position="183"/>
    </location>
</feature>
<keyword evidence="1" id="KW-0540">Nuclease</keyword>
<dbReference type="InterPro" id="IPR013520">
    <property type="entry name" value="Ribonucl_H"/>
</dbReference>
<reference evidence="6" key="1">
    <citation type="journal article" date="2019" name="Int. J. Syst. Evol. Microbiol.">
        <title>The Global Catalogue of Microorganisms (GCM) 10K type strain sequencing project: providing services to taxonomists for standard genome sequencing and annotation.</title>
        <authorList>
            <consortium name="The Broad Institute Genomics Platform"/>
            <consortium name="The Broad Institute Genome Sequencing Center for Infectious Disease"/>
            <person name="Wu L."/>
            <person name="Ma J."/>
        </authorList>
    </citation>
    <scope>NUCLEOTIDE SEQUENCE [LARGE SCALE GENOMIC DNA]</scope>
    <source>
        <strain evidence="6">CGMCC 4.7682</strain>
    </source>
</reference>
<keyword evidence="2" id="KW-0378">Hydrolase</keyword>
<dbReference type="Pfam" id="PF00929">
    <property type="entry name" value="RNase_T"/>
    <property type="match status" value="1"/>
</dbReference>
<gene>
    <name evidence="5" type="ORF">ACFORO_12290</name>
</gene>
<dbReference type="PANTHER" id="PTHR30231">
    <property type="entry name" value="DNA POLYMERASE III SUBUNIT EPSILON"/>
    <property type="match status" value="1"/>
</dbReference>
<keyword evidence="3 5" id="KW-0269">Exonuclease</keyword>
<keyword evidence="6" id="KW-1185">Reference proteome</keyword>
<dbReference type="Gene3D" id="3.30.420.10">
    <property type="entry name" value="Ribonuclease H-like superfamily/Ribonuclease H"/>
    <property type="match status" value="1"/>
</dbReference>
<protein>
    <submittedName>
        <fullName evidence="5">3'-5' exonuclease</fullName>
    </submittedName>
</protein>
<evidence type="ECO:0000313" key="5">
    <source>
        <dbReference type="EMBL" id="MFC3510946.1"/>
    </source>
</evidence>
<evidence type="ECO:0000313" key="6">
    <source>
        <dbReference type="Proteomes" id="UP001595764"/>
    </source>
</evidence>
<dbReference type="InterPro" id="IPR036397">
    <property type="entry name" value="RNaseH_sf"/>
</dbReference>
<comment type="caution">
    <text evidence="5">The sequence shown here is derived from an EMBL/GenBank/DDBJ whole genome shotgun (WGS) entry which is preliminary data.</text>
</comment>